<proteinExistence type="predicted"/>
<evidence type="ECO:0000313" key="1">
    <source>
        <dbReference type="EMBL" id="AKR17424.1"/>
    </source>
</evidence>
<dbReference type="OrthoDB" id="12272at10239"/>
<organism evidence="1 2">
    <name type="scientific">Mocis latipes granulovirus</name>
    <dbReference type="NCBI Taxonomy" id="2072024"/>
    <lineage>
        <taxon>Viruses</taxon>
        <taxon>Viruses incertae sedis</taxon>
        <taxon>Naldaviricetes</taxon>
        <taxon>Lefavirales</taxon>
        <taxon>Baculoviridae</taxon>
        <taxon>Betabaculovirus</taxon>
        <taxon>Betabaculovirus molatipedis</taxon>
    </lineage>
</organism>
<reference evidence="1 2" key="1">
    <citation type="submission" date="2015-03" db="EMBL/GenBank/DDBJ databases">
        <title>The complete genome sequence of Mocis sp. granulovirus.</title>
        <authorList>
            <person name="Ardisson-Araujo D.M.P."/>
            <person name="Melo F.L."/>
            <person name="Sosa-Gomez D.R."/>
            <person name="Ribeiro B.M."/>
        </authorList>
    </citation>
    <scope>NUCLEOTIDE SEQUENCE [LARGE SCALE GENOMIC DNA]</scope>
    <source>
        <strain evidence="1">Southern Brazil</strain>
    </source>
</reference>
<dbReference type="EMBL" id="KR011718">
    <property type="protein sequence ID" value="AKR17424.1"/>
    <property type="molecule type" value="Genomic_DNA"/>
</dbReference>
<protein>
    <submittedName>
        <fullName evidence="1">Uncharacterized protein</fullName>
    </submittedName>
</protein>
<evidence type="ECO:0000313" key="2">
    <source>
        <dbReference type="Proteomes" id="UP000202962"/>
    </source>
</evidence>
<dbReference type="KEGG" id="vg:27429712"/>
<keyword evidence="2" id="KW-1185">Reference proteome</keyword>
<sequence>MAGLEFKLALYHYFVEWCCEEPIKHMENCAQKLATEFELLKRRQYLNLKVHLNDAAALPHRWNTSKLVANHYVQTNQIHVDCDPKLKCHLTQDLQYLENIIDEFFKICCKNVFNSYHEQYRLAKLYITGDSKYGSCYYLYVIGHYAITCKSTSKNNSVTFKKLTGQYLSMDIDLMTYFYKTQAIDRDNFLRLENIAWTTFVEYINERNNNSYEPKFLRLHEFFRFVLKNINHAECYDLNSARSHQQRNKIMCLVFLGFQKELRNEVNYYLKKI</sequence>
<accession>A0A162GVI9</accession>
<dbReference type="RefSeq" id="YP_009249888.1">
    <property type="nucleotide sequence ID" value="NC_029996.1"/>
</dbReference>
<dbReference type="Proteomes" id="UP000202962">
    <property type="component" value="Segment"/>
</dbReference>
<name>A0A162GVI9_9BBAC</name>
<dbReference type="GeneID" id="27429712"/>